<evidence type="ECO:0000256" key="1">
    <source>
        <dbReference type="ARBA" id="ARBA00023015"/>
    </source>
</evidence>
<feature type="domain" description="HTH marR-type" evidence="4">
    <location>
        <begin position="1"/>
        <end position="138"/>
    </location>
</feature>
<keyword evidence="6" id="KW-1185">Reference proteome</keyword>
<evidence type="ECO:0000256" key="3">
    <source>
        <dbReference type="ARBA" id="ARBA00023163"/>
    </source>
</evidence>
<dbReference type="Proteomes" id="UP001596289">
    <property type="component" value="Unassembled WGS sequence"/>
</dbReference>
<evidence type="ECO:0000313" key="6">
    <source>
        <dbReference type="Proteomes" id="UP001596289"/>
    </source>
</evidence>
<accession>A0ABW1RHX0</accession>
<sequence length="153" mass="17638">MAIDELDGYIRRFNIVAQKSRQYLNQQLKDLNLTASTYFFILKVGEHGTLSQEELFDVLYLNPSNVTRRLKRLIDLGYIVKAKSPADGRSRVIKLTALGQRQYDQLVQRLPQINQALVQSFDHQQAAMLQEFLGSVDRDLNQLLSIKEDEPND</sequence>
<keyword evidence="2" id="KW-0238">DNA-binding</keyword>
<dbReference type="SMART" id="SM00347">
    <property type="entry name" value="HTH_MARR"/>
    <property type="match status" value="1"/>
</dbReference>
<dbReference type="Pfam" id="PF12802">
    <property type="entry name" value="MarR_2"/>
    <property type="match status" value="1"/>
</dbReference>
<keyword evidence="3" id="KW-0804">Transcription</keyword>
<dbReference type="RefSeq" id="WP_125553798.1">
    <property type="nucleotide sequence ID" value="NZ_JBHSSL010000099.1"/>
</dbReference>
<gene>
    <name evidence="5" type="ORF">ACFQGP_11615</name>
</gene>
<dbReference type="PROSITE" id="PS01117">
    <property type="entry name" value="HTH_MARR_1"/>
    <property type="match status" value="1"/>
</dbReference>
<proteinExistence type="predicted"/>
<dbReference type="InterPro" id="IPR023187">
    <property type="entry name" value="Tscrpt_reg_MarR-type_CS"/>
</dbReference>
<evidence type="ECO:0000259" key="4">
    <source>
        <dbReference type="PROSITE" id="PS50995"/>
    </source>
</evidence>
<dbReference type="InterPro" id="IPR036388">
    <property type="entry name" value="WH-like_DNA-bd_sf"/>
</dbReference>
<evidence type="ECO:0000256" key="2">
    <source>
        <dbReference type="ARBA" id="ARBA00023125"/>
    </source>
</evidence>
<name>A0ABW1RHX0_9LACO</name>
<dbReference type="PRINTS" id="PR00598">
    <property type="entry name" value="HTHMARR"/>
</dbReference>
<dbReference type="PROSITE" id="PS50995">
    <property type="entry name" value="HTH_MARR_2"/>
    <property type="match status" value="1"/>
</dbReference>
<keyword evidence="1" id="KW-0805">Transcription regulation</keyword>
<dbReference type="Gene3D" id="1.10.10.10">
    <property type="entry name" value="Winged helix-like DNA-binding domain superfamily/Winged helix DNA-binding domain"/>
    <property type="match status" value="1"/>
</dbReference>
<comment type="caution">
    <text evidence="5">The sequence shown here is derived from an EMBL/GenBank/DDBJ whole genome shotgun (WGS) entry which is preliminary data.</text>
</comment>
<organism evidence="5 6">
    <name type="scientific">Loigolactobacillus jiayinensis</name>
    <dbReference type="NCBI Taxonomy" id="2486016"/>
    <lineage>
        <taxon>Bacteria</taxon>
        <taxon>Bacillati</taxon>
        <taxon>Bacillota</taxon>
        <taxon>Bacilli</taxon>
        <taxon>Lactobacillales</taxon>
        <taxon>Lactobacillaceae</taxon>
        <taxon>Loigolactobacillus</taxon>
    </lineage>
</organism>
<protein>
    <submittedName>
        <fullName evidence="5">MarR family winged helix-turn-helix transcriptional regulator</fullName>
    </submittedName>
</protein>
<reference evidence="6" key="1">
    <citation type="journal article" date="2019" name="Int. J. Syst. Evol. Microbiol.">
        <title>The Global Catalogue of Microorganisms (GCM) 10K type strain sequencing project: providing services to taxonomists for standard genome sequencing and annotation.</title>
        <authorList>
            <consortium name="The Broad Institute Genomics Platform"/>
            <consortium name="The Broad Institute Genome Sequencing Center for Infectious Disease"/>
            <person name="Wu L."/>
            <person name="Ma J."/>
        </authorList>
    </citation>
    <scope>NUCLEOTIDE SEQUENCE [LARGE SCALE GENOMIC DNA]</scope>
    <source>
        <strain evidence="6">CCM 8904</strain>
    </source>
</reference>
<dbReference type="SUPFAM" id="SSF46785">
    <property type="entry name" value="Winged helix' DNA-binding domain"/>
    <property type="match status" value="1"/>
</dbReference>
<dbReference type="InterPro" id="IPR000835">
    <property type="entry name" value="HTH_MarR-typ"/>
</dbReference>
<dbReference type="PANTHER" id="PTHR42756:SF1">
    <property type="entry name" value="TRANSCRIPTIONAL REPRESSOR OF EMRAB OPERON"/>
    <property type="match status" value="1"/>
</dbReference>
<evidence type="ECO:0000313" key="5">
    <source>
        <dbReference type="EMBL" id="MFC6171199.1"/>
    </source>
</evidence>
<dbReference type="PANTHER" id="PTHR42756">
    <property type="entry name" value="TRANSCRIPTIONAL REGULATOR, MARR"/>
    <property type="match status" value="1"/>
</dbReference>
<dbReference type="InterPro" id="IPR036390">
    <property type="entry name" value="WH_DNA-bd_sf"/>
</dbReference>
<dbReference type="EMBL" id="JBHSSL010000099">
    <property type="protein sequence ID" value="MFC6171199.1"/>
    <property type="molecule type" value="Genomic_DNA"/>
</dbReference>